<sequence length="153" mass="17059">MPHKFSVNHQLRLRLIWSSVVHGSRGVVLAVPLDLAITPMRVLQDSLIGPDCGAMLEEGEVDDRSLLGSTSTCFQLHFGNPLWFTDDELLKLEGTALYQATQLQKKPLMSLFKDKVKGLVRKLLVLDRNAERGASFEDFIWSALNCPSPLNLA</sequence>
<dbReference type="Proteomes" id="UP001497516">
    <property type="component" value="Chromosome 8"/>
</dbReference>
<keyword evidence="2" id="KW-1185">Reference proteome</keyword>
<evidence type="ECO:0000313" key="1">
    <source>
        <dbReference type="EMBL" id="CAL1408933.1"/>
    </source>
</evidence>
<reference evidence="1 2" key="1">
    <citation type="submission" date="2024-04" db="EMBL/GenBank/DDBJ databases">
        <authorList>
            <person name="Fracassetti M."/>
        </authorList>
    </citation>
    <scope>NUCLEOTIDE SEQUENCE [LARGE SCALE GENOMIC DNA]</scope>
</reference>
<gene>
    <name evidence="1" type="ORF">LTRI10_LOCUS48484</name>
</gene>
<dbReference type="AlphaFoldDB" id="A0AAV2GDZ2"/>
<evidence type="ECO:0000313" key="2">
    <source>
        <dbReference type="Proteomes" id="UP001497516"/>
    </source>
</evidence>
<proteinExistence type="predicted"/>
<protein>
    <submittedName>
        <fullName evidence="1">Uncharacterized protein</fullName>
    </submittedName>
</protein>
<dbReference type="EMBL" id="OZ034821">
    <property type="protein sequence ID" value="CAL1408933.1"/>
    <property type="molecule type" value="Genomic_DNA"/>
</dbReference>
<organism evidence="1 2">
    <name type="scientific">Linum trigynum</name>
    <dbReference type="NCBI Taxonomy" id="586398"/>
    <lineage>
        <taxon>Eukaryota</taxon>
        <taxon>Viridiplantae</taxon>
        <taxon>Streptophyta</taxon>
        <taxon>Embryophyta</taxon>
        <taxon>Tracheophyta</taxon>
        <taxon>Spermatophyta</taxon>
        <taxon>Magnoliopsida</taxon>
        <taxon>eudicotyledons</taxon>
        <taxon>Gunneridae</taxon>
        <taxon>Pentapetalae</taxon>
        <taxon>rosids</taxon>
        <taxon>fabids</taxon>
        <taxon>Malpighiales</taxon>
        <taxon>Linaceae</taxon>
        <taxon>Linum</taxon>
    </lineage>
</organism>
<name>A0AAV2GDZ2_9ROSI</name>
<accession>A0AAV2GDZ2</accession>
<dbReference type="Gene3D" id="3.90.1410.10">
    <property type="entry name" value="set domain protein methyltransferase, domain 1"/>
    <property type="match status" value="1"/>
</dbReference>